<dbReference type="CDD" id="cd16012">
    <property type="entry name" value="ALP"/>
    <property type="match status" value="1"/>
</dbReference>
<sequence length="373" mass="41304">TYSTDKQVPDSASTATAFLCGIKTKFQMIGVSARTKHQDCESVFGNEVSSILQWAQVAGKDTGIITTARVTHATPAASYAHTPYRNWESDENKPENASRCKDIARQLVEDDPGRNIKVSLFEYSHMQYEIERNKEDNGEPSIAEMTEKAINILQKNPKGFFLLVEGGRIDHAHHESTAKKALEDTLAFEEAVERAVLLTNQKDTLIVVTADHSHVLTINGYPDRGNPILGIADISDVDHMPYTTLMYTNGRGFRRTVDGNRFNLTGVDTTADNYVQLAGVPKRDETHGGEDVAIYANGPMSHLFHGVHEQNYIAHVMAYAACVGSNKNHCRTRDYATASTLKSSVPNNGLIHIEFIVLIISGVFISTTHYRSY</sequence>
<dbReference type="PROSITE" id="PS00123">
    <property type="entry name" value="ALKALINE_PHOSPHATASE"/>
    <property type="match status" value="1"/>
</dbReference>
<dbReference type="EC" id="3.1.3.1" evidence="4 11"/>
<dbReference type="RefSeq" id="XP_022252575.1">
    <property type="nucleotide sequence ID" value="XM_022396867.1"/>
</dbReference>
<dbReference type="PANTHER" id="PTHR11596:SF5">
    <property type="entry name" value="ALKALINE PHOSPHATASE"/>
    <property type="match status" value="1"/>
</dbReference>
<evidence type="ECO:0000256" key="3">
    <source>
        <dbReference type="ARBA" id="ARBA00005984"/>
    </source>
</evidence>
<accession>A0ABM1T9L9</accession>
<comment type="cofactor">
    <cofactor evidence="1">
        <name>Mg(2+)</name>
        <dbReference type="ChEBI" id="CHEBI:18420"/>
    </cofactor>
</comment>
<comment type="similarity">
    <text evidence="3 10">Belongs to the alkaline phosphatase family.</text>
</comment>
<keyword evidence="9 11" id="KW-0460">Magnesium</keyword>
<dbReference type="PRINTS" id="PR00113">
    <property type="entry name" value="ALKPHPHTASE"/>
</dbReference>
<dbReference type="Proteomes" id="UP000694941">
    <property type="component" value="Unplaced"/>
</dbReference>
<evidence type="ECO:0000313" key="13">
    <source>
        <dbReference type="RefSeq" id="XP_022252575.1"/>
    </source>
</evidence>
<keyword evidence="6" id="KW-0479">Metal-binding</keyword>
<keyword evidence="12" id="KW-1185">Reference proteome</keyword>
<name>A0ABM1T9L9_LIMPO</name>
<dbReference type="InterPro" id="IPR018299">
    <property type="entry name" value="Alkaline_phosphatase_AS"/>
</dbReference>
<evidence type="ECO:0000256" key="6">
    <source>
        <dbReference type="ARBA" id="ARBA00022723"/>
    </source>
</evidence>
<keyword evidence="7 11" id="KW-0378">Hydrolase</keyword>
<reference evidence="13" key="1">
    <citation type="submission" date="2025-08" db="UniProtKB">
        <authorList>
            <consortium name="RefSeq"/>
        </authorList>
    </citation>
    <scope>IDENTIFICATION</scope>
    <source>
        <tissue evidence="13">Muscle</tissue>
    </source>
</reference>
<feature type="non-terminal residue" evidence="13">
    <location>
        <position position="1"/>
    </location>
</feature>
<evidence type="ECO:0000256" key="9">
    <source>
        <dbReference type="ARBA" id="ARBA00022842"/>
    </source>
</evidence>
<evidence type="ECO:0000256" key="5">
    <source>
        <dbReference type="ARBA" id="ARBA00022553"/>
    </source>
</evidence>
<gene>
    <name evidence="13" type="primary">LOC106468531</name>
</gene>
<evidence type="ECO:0000256" key="7">
    <source>
        <dbReference type="ARBA" id="ARBA00022801"/>
    </source>
</evidence>
<organism evidence="12 13">
    <name type="scientific">Limulus polyphemus</name>
    <name type="common">Atlantic horseshoe crab</name>
    <dbReference type="NCBI Taxonomy" id="6850"/>
    <lineage>
        <taxon>Eukaryota</taxon>
        <taxon>Metazoa</taxon>
        <taxon>Ecdysozoa</taxon>
        <taxon>Arthropoda</taxon>
        <taxon>Chelicerata</taxon>
        <taxon>Merostomata</taxon>
        <taxon>Xiphosura</taxon>
        <taxon>Limulidae</taxon>
        <taxon>Limulus</taxon>
    </lineage>
</organism>
<dbReference type="GeneID" id="106468531"/>
<dbReference type="SMART" id="SM00098">
    <property type="entry name" value="alkPPc"/>
    <property type="match status" value="1"/>
</dbReference>
<dbReference type="Gene3D" id="3.40.720.10">
    <property type="entry name" value="Alkaline Phosphatase, subunit A"/>
    <property type="match status" value="2"/>
</dbReference>
<dbReference type="InterPro" id="IPR001952">
    <property type="entry name" value="Alkaline_phosphatase"/>
</dbReference>
<evidence type="ECO:0000256" key="1">
    <source>
        <dbReference type="ARBA" id="ARBA00001946"/>
    </source>
</evidence>
<evidence type="ECO:0000256" key="11">
    <source>
        <dbReference type="RuleBase" id="RU003947"/>
    </source>
</evidence>
<comment type="cofactor">
    <cofactor evidence="2">
        <name>Zn(2+)</name>
        <dbReference type="ChEBI" id="CHEBI:29105"/>
    </cofactor>
</comment>
<evidence type="ECO:0000256" key="4">
    <source>
        <dbReference type="ARBA" id="ARBA00012647"/>
    </source>
</evidence>
<dbReference type="PANTHER" id="PTHR11596">
    <property type="entry name" value="ALKALINE PHOSPHATASE"/>
    <property type="match status" value="1"/>
</dbReference>
<dbReference type="SUPFAM" id="SSF53649">
    <property type="entry name" value="Alkaline phosphatase-like"/>
    <property type="match status" value="1"/>
</dbReference>
<proteinExistence type="inferred from homology"/>
<dbReference type="Pfam" id="PF00245">
    <property type="entry name" value="Alk_phosphatase"/>
    <property type="match status" value="2"/>
</dbReference>
<dbReference type="InterPro" id="IPR017850">
    <property type="entry name" value="Alkaline_phosphatase_core_sf"/>
</dbReference>
<evidence type="ECO:0000256" key="10">
    <source>
        <dbReference type="RuleBase" id="RU003946"/>
    </source>
</evidence>
<evidence type="ECO:0000256" key="2">
    <source>
        <dbReference type="ARBA" id="ARBA00001947"/>
    </source>
</evidence>
<keyword evidence="5" id="KW-0597">Phosphoprotein</keyword>
<comment type="catalytic activity">
    <reaction evidence="11">
        <text>a phosphate monoester + H2O = an alcohol + phosphate</text>
        <dbReference type="Rhea" id="RHEA:15017"/>
        <dbReference type="ChEBI" id="CHEBI:15377"/>
        <dbReference type="ChEBI" id="CHEBI:30879"/>
        <dbReference type="ChEBI" id="CHEBI:43474"/>
        <dbReference type="ChEBI" id="CHEBI:67140"/>
        <dbReference type="EC" id="3.1.3.1"/>
    </reaction>
</comment>
<protein>
    <recommendedName>
        <fullName evidence="4 11">Alkaline phosphatase</fullName>
        <ecNumber evidence="4 11">3.1.3.1</ecNumber>
    </recommendedName>
</protein>
<evidence type="ECO:0000313" key="12">
    <source>
        <dbReference type="Proteomes" id="UP000694941"/>
    </source>
</evidence>
<evidence type="ECO:0000256" key="8">
    <source>
        <dbReference type="ARBA" id="ARBA00022833"/>
    </source>
</evidence>
<keyword evidence="8 11" id="KW-0862">Zinc</keyword>